<feature type="transmembrane region" description="Helical" evidence="1">
    <location>
        <begin position="6"/>
        <end position="23"/>
    </location>
</feature>
<evidence type="ECO:0000313" key="5">
    <source>
        <dbReference type="Proteomes" id="UP000260680"/>
    </source>
</evidence>
<dbReference type="PANTHER" id="PTHR34220:SF7">
    <property type="entry name" value="SENSOR HISTIDINE KINASE YPDA"/>
    <property type="match status" value="1"/>
</dbReference>
<organism evidence="4 5">
    <name type="scientific">Lacrimispora amygdalina</name>
    <dbReference type="NCBI Taxonomy" id="253257"/>
    <lineage>
        <taxon>Bacteria</taxon>
        <taxon>Bacillati</taxon>
        <taxon>Bacillota</taxon>
        <taxon>Clostridia</taxon>
        <taxon>Lachnospirales</taxon>
        <taxon>Lachnospiraceae</taxon>
        <taxon>Lacrimispora</taxon>
    </lineage>
</organism>
<dbReference type="Pfam" id="PF16927">
    <property type="entry name" value="HisKA_7TM"/>
    <property type="match status" value="1"/>
</dbReference>
<evidence type="ECO:0000313" key="4">
    <source>
        <dbReference type="EMBL" id="RFZ76782.1"/>
    </source>
</evidence>
<keyword evidence="1" id="KW-0472">Membrane</keyword>
<dbReference type="InterPro" id="IPR036890">
    <property type="entry name" value="HATPase_C_sf"/>
</dbReference>
<keyword evidence="6" id="KW-1185">Reference proteome</keyword>
<dbReference type="Pfam" id="PF02518">
    <property type="entry name" value="HATPase_c"/>
    <property type="match status" value="1"/>
</dbReference>
<keyword evidence="1" id="KW-1133">Transmembrane helix</keyword>
<dbReference type="InterPro" id="IPR003594">
    <property type="entry name" value="HATPase_dom"/>
</dbReference>
<dbReference type="InterPro" id="IPR010559">
    <property type="entry name" value="Sig_transdc_His_kin_internal"/>
</dbReference>
<feature type="transmembrane region" description="Helical" evidence="1">
    <location>
        <begin position="35"/>
        <end position="54"/>
    </location>
</feature>
<dbReference type="InterPro" id="IPR031621">
    <property type="entry name" value="HisKA_7TM"/>
</dbReference>
<dbReference type="RefSeq" id="WP_117419124.1">
    <property type="nucleotide sequence ID" value="NZ_BRPJ01000090.1"/>
</dbReference>
<dbReference type="SMART" id="SM00387">
    <property type="entry name" value="HATPase_c"/>
    <property type="match status" value="1"/>
</dbReference>
<dbReference type="Proteomes" id="UP001419084">
    <property type="component" value="Unassembled WGS sequence"/>
</dbReference>
<feature type="transmembrane region" description="Helical" evidence="1">
    <location>
        <begin position="145"/>
        <end position="166"/>
    </location>
</feature>
<evidence type="ECO:0000256" key="1">
    <source>
        <dbReference type="SAM" id="Phobius"/>
    </source>
</evidence>
<reference evidence="3 6" key="2">
    <citation type="journal article" date="2024" name="Int. J. Syst. Evol. Microbiol.">
        <title>Lacrimispora brassicae sp. nov. isolated from fermented cabbage, and proposal of Clostridium indicum Gundawar et al. 2019 and Clostridium methoxybenzovorans Mechichi et al. 1999 as heterotypic synonyms of Lacrimispora amygdalina (Parshina et al. 2003) Haas and Blanchard 2020 and Lacrimispora indolis (McClung and McCoy 1957) Haas and Blanchard 2020, respectively.</title>
        <authorList>
            <person name="Kobayashi H."/>
            <person name="Tanizawa Y."/>
            <person name="Sakamoto M."/>
            <person name="Ohkuma M."/>
            <person name="Tohno M."/>
        </authorList>
    </citation>
    <scope>NUCLEOTIDE SEQUENCE [LARGE SCALE GENOMIC DNA]</scope>
    <source>
        <strain evidence="3 6">DSM 12857</strain>
    </source>
</reference>
<reference evidence="4 5" key="1">
    <citation type="submission" date="2018-07" db="EMBL/GenBank/DDBJ databases">
        <title>New species, Clostridium PI-S10-A1B.</title>
        <authorList>
            <person name="Krishna G."/>
            <person name="Summeta K."/>
            <person name="Shikha S."/>
            <person name="Prabhu P.B."/>
            <person name="Suresh K."/>
        </authorList>
    </citation>
    <scope>NUCLEOTIDE SEQUENCE [LARGE SCALE GENOMIC DNA]</scope>
    <source>
        <strain evidence="4 5">PI-S10-A1B</strain>
    </source>
</reference>
<name>A0A3E2N746_9FIRM</name>
<evidence type="ECO:0000313" key="6">
    <source>
        <dbReference type="Proteomes" id="UP001419084"/>
    </source>
</evidence>
<dbReference type="OrthoDB" id="1410840at2"/>
<dbReference type="SUPFAM" id="SSF55874">
    <property type="entry name" value="ATPase domain of HSP90 chaperone/DNA topoisomerase II/histidine kinase"/>
    <property type="match status" value="1"/>
</dbReference>
<proteinExistence type="predicted"/>
<keyword evidence="4" id="KW-0418">Kinase</keyword>
<dbReference type="EMBL" id="BRPJ01000090">
    <property type="protein sequence ID" value="GLB32329.1"/>
    <property type="molecule type" value="Genomic_DNA"/>
</dbReference>
<feature type="transmembrane region" description="Helical" evidence="1">
    <location>
        <begin position="178"/>
        <end position="198"/>
    </location>
</feature>
<sequence length="567" mass="64713">MDMVRLLFTLLLLSSVICALLLIRYAGKRCSMPGAGYFILLLVATVVSNFSYMAEINSLTLSAALFWFYIQHFSMPLQHYFWMMLSLEYSEVPKGIVRKAKYIGMLHPALYYLVFFTNHLHHQYISSYNFVSNGHFWVILSTKEPLYMLMVASGTLIGAISMFFYIWGLIRSPRLHRYGYFIMMIASVIPWITVYLIATNTNYLGIDYFPVVSIISGILYMLGIFKFRIFDTIPIATAIVFRRSKEGVIIVDLADQIVDANDSITKLYPDLKDRLHHYTLRLFTKNHPELSGIYGESPVFTYSLTDESTERHYQAEVTKVMIDDALEIGKVLTITDITLFVEKQKSLENIALKAIDQAETSELSFLQAQIKPHFLNNTLSVIGSMITRNPKEAKTLIAELGEHLANCYYFDSNSPMVLLEKELESVHTYVSIEKARFRERLCFHMEYGPVPSIYIPRLVLQPLVENALRHGILKKAGMGNVWLTIRAEGNGFRFEVRDDGVGISEEKLNTLLSGIDAHHSIGLSNIHRRLLKHYGQGLTITSEPGSGTKVVFFIYETTFSERGLHND</sequence>
<comment type="caution">
    <text evidence="4">The sequence shown here is derived from an EMBL/GenBank/DDBJ whole genome shotgun (WGS) entry which is preliminary data.</text>
</comment>
<dbReference type="PANTHER" id="PTHR34220">
    <property type="entry name" value="SENSOR HISTIDINE KINASE YPDA"/>
    <property type="match status" value="1"/>
</dbReference>
<accession>A0A3E2N746</accession>
<dbReference type="Gene3D" id="3.30.565.10">
    <property type="entry name" value="Histidine kinase-like ATPase, C-terminal domain"/>
    <property type="match status" value="1"/>
</dbReference>
<keyword evidence="4" id="KW-0808">Transferase</keyword>
<feature type="transmembrane region" description="Helical" evidence="1">
    <location>
        <begin position="106"/>
        <end position="125"/>
    </location>
</feature>
<feature type="domain" description="Histidine kinase/HSP90-like ATPase" evidence="2">
    <location>
        <begin position="453"/>
        <end position="558"/>
    </location>
</feature>
<dbReference type="Pfam" id="PF06580">
    <property type="entry name" value="His_kinase"/>
    <property type="match status" value="1"/>
</dbReference>
<dbReference type="GO" id="GO:0000155">
    <property type="term" value="F:phosphorelay sensor kinase activity"/>
    <property type="evidence" value="ECO:0007669"/>
    <property type="project" value="InterPro"/>
</dbReference>
<dbReference type="AlphaFoldDB" id="A0A3E2N746"/>
<feature type="transmembrane region" description="Helical" evidence="1">
    <location>
        <begin position="204"/>
        <end position="225"/>
    </location>
</feature>
<dbReference type="EMBL" id="QOHO01000073">
    <property type="protein sequence ID" value="RFZ76782.1"/>
    <property type="molecule type" value="Genomic_DNA"/>
</dbReference>
<dbReference type="InterPro" id="IPR050640">
    <property type="entry name" value="Bact_2-comp_sensor_kinase"/>
</dbReference>
<keyword evidence="1" id="KW-0812">Transmembrane</keyword>
<dbReference type="GO" id="GO:0016020">
    <property type="term" value="C:membrane"/>
    <property type="evidence" value="ECO:0007669"/>
    <property type="project" value="InterPro"/>
</dbReference>
<evidence type="ECO:0000313" key="3">
    <source>
        <dbReference type="EMBL" id="GLB32329.1"/>
    </source>
</evidence>
<dbReference type="Proteomes" id="UP000260680">
    <property type="component" value="Unassembled WGS sequence"/>
</dbReference>
<protein>
    <submittedName>
        <fullName evidence="4">Histidine kinase</fullName>
    </submittedName>
</protein>
<gene>
    <name evidence="4" type="ORF">DS742_22070</name>
    <name evidence="3" type="ORF">LAD12857_42520</name>
</gene>
<evidence type="ECO:0000259" key="2">
    <source>
        <dbReference type="SMART" id="SM00387"/>
    </source>
</evidence>
<feature type="transmembrane region" description="Helical" evidence="1">
    <location>
        <begin position="66"/>
        <end position="85"/>
    </location>
</feature>